<proteinExistence type="predicted"/>
<keyword evidence="2" id="KW-1185">Reference proteome</keyword>
<organism evidence="1 2">
    <name type="scientific">Paramecium primaurelia</name>
    <dbReference type="NCBI Taxonomy" id="5886"/>
    <lineage>
        <taxon>Eukaryota</taxon>
        <taxon>Sar</taxon>
        <taxon>Alveolata</taxon>
        <taxon>Ciliophora</taxon>
        <taxon>Intramacronucleata</taxon>
        <taxon>Oligohymenophorea</taxon>
        <taxon>Peniculida</taxon>
        <taxon>Parameciidae</taxon>
        <taxon>Paramecium</taxon>
    </lineage>
</organism>
<accession>A0A8S1QGK3</accession>
<dbReference type="AlphaFoldDB" id="A0A8S1QGK3"/>
<evidence type="ECO:0000313" key="2">
    <source>
        <dbReference type="Proteomes" id="UP000688137"/>
    </source>
</evidence>
<dbReference type="OMA" id="TRCDKNE"/>
<dbReference type="Proteomes" id="UP000688137">
    <property type="component" value="Unassembled WGS sequence"/>
</dbReference>
<reference evidence="1" key="1">
    <citation type="submission" date="2021-01" db="EMBL/GenBank/DDBJ databases">
        <authorList>
            <consortium name="Genoscope - CEA"/>
            <person name="William W."/>
        </authorList>
    </citation>
    <scope>NUCLEOTIDE SEQUENCE</scope>
</reference>
<protein>
    <submittedName>
        <fullName evidence="1">Uncharacterized protein</fullName>
    </submittedName>
</protein>
<dbReference type="EMBL" id="CAJJDM010000166">
    <property type="protein sequence ID" value="CAD8114782.1"/>
    <property type="molecule type" value="Genomic_DNA"/>
</dbReference>
<sequence>MYKLNTIQGHSFFNFQAPLNYFSKRKLFQLANEIKPRKRDSLGRVILSSSLPKGFWFRDYDQVRVVNKKLRENRPNNHRIQNPIYFKRKDIQDYLLHYTNKASTPDPSRKWRKYRNLILENNNHVQMSREQIKQKFQDTLNLLIPNKQSSPPKSQRGSFMYSQQQQCLFDIRTSQPSKIKHISRQVSNRKDDSVGSLDRHFQDINCEQSNFNHSYIQDKIISSNQITPRNRFFKDCFRLYGIDSQIQAPKNKLIFTDSVQLVESLETRCDKNEGIQSYREKSNQKQNNLLNLIKKQRQKNLQTNKIVSPKYTKLNTSNHKDNKIVNIYFPSLKKINVRDLS</sequence>
<comment type="caution">
    <text evidence="1">The sequence shown here is derived from an EMBL/GenBank/DDBJ whole genome shotgun (WGS) entry which is preliminary data.</text>
</comment>
<gene>
    <name evidence="1" type="ORF">PPRIM_AZ9-3.1.T1610070</name>
</gene>
<evidence type="ECO:0000313" key="1">
    <source>
        <dbReference type="EMBL" id="CAD8114782.1"/>
    </source>
</evidence>
<name>A0A8S1QGK3_PARPR</name>